<keyword evidence="6" id="KW-0869">Chloride channel</keyword>
<protein>
    <recommendedName>
        <fullName evidence="6">Bestrophin homolog</fullName>
    </recommendedName>
</protein>
<evidence type="ECO:0000256" key="6">
    <source>
        <dbReference type="RuleBase" id="RU363126"/>
    </source>
</evidence>
<dbReference type="WBParaSite" id="jg26652.2">
    <property type="protein sequence ID" value="jg26652.2"/>
    <property type="gene ID" value="jg26652"/>
</dbReference>
<comment type="function">
    <text evidence="6">Forms chloride channels.</text>
</comment>
<keyword evidence="6" id="KW-0407">Ion channel</keyword>
<accession>A0A915E6A8</accession>
<evidence type="ECO:0000256" key="2">
    <source>
        <dbReference type="ARBA" id="ARBA00022692"/>
    </source>
</evidence>
<evidence type="ECO:0000256" key="4">
    <source>
        <dbReference type="ARBA" id="ARBA00023136"/>
    </source>
</evidence>
<keyword evidence="6" id="KW-1003">Cell membrane</keyword>
<dbReference type="InterPro" id="IPR000615">
    <property type="entry name" value="Bestrophin"/>
</dbReference>
<evidence type="ECO:0000256" key="5">
    <source>
        <dbReference type="ARBA" id="ARBA00034769"/>
    </source>
</evidence>
<keyword evidence="6" id="KW-0868">Chloride</keyword>
<keyword evidence="6" id="KW-0406">Ion transport</keyword>
<reference evidence="8" key="1">
    <citation type="submission" date="2022-11" db="UniProtKB">
        <authorList>
            <consortium name="WormBaseParasite"/>
        </authorList>
    </citation>
    <scope>IDENTIFICATION</scope>
</reference>
<sequence length="184" mass="20934">MLISALMKSNGPASREKKRQIRLAVCGYWNLAFVLLMRDISVSTKKRFPSLDNLNPVLATKEEIQLLRKAADMLDGEDGGAYFQQSCLYSLPLDWIQKIIKHAADEGNFFNYHLNALHEEVVRTRQKMYSVHQTSSSCAKYNNISKKIAQRKDDDALVAPPFFPLSGKRERNKEGFQDFSIGSC</sequence>
<keyword evidence="6" id="KW-0813">Transport</keyword>
<name>A0A915E6A8_9BILA</name>
<keyword evidence="4" id="KW-0472">Membrane</keyword>
<evidence type="ECO:0000313" key="8">
    <source>
        <dbReference type="WBParaSite" id="jg26652.2"/>
    </source>
</evidence>
<keyword evidence="7" id="KW-1185">Reference proteome</keyword>
<comment type="subcellular location">
    <subcellularLocation>
        <location evidence="6">Cell membrane</location>
        <topology evidence="6">Multi-pass membrane protein</topology>
    </subcellularLocation>
    <subcellularLocation>
        <location evidence="1">Membrane</location>
    </subcellularLocation>
</comment>
<keyword evidence="2" id="KW-0812">Transmembrane</keyword>
<dbReference type="GO" id="GO:0005254">
    <property type="term" value="F:chloride channel activity"/>
    <property type="evidence" value="ECO:0007669"/>
    <property type="project" value="UniProtKB-KW"/>
</dbReference>
<dbReference type="Pfam" id="PF01062">
    <property type="entry name" value="Bestrophin"/>
    <property type="match status" value="1"/>
</dbReference>
<dbReference type="AlphaFoldDB" id="A0A915E6A8"/>
<evidence type="ECO:0000256" key="1">
    <source>
        <dbReference type="ARBA" id="ARBA00004370"/>
    </source>
</evidence>
<dbReference type="InterPro" id="IPR021134">
    <property type="entry name" value="Bestrophin-like"/>
</dbReference>
<dbReference type="Proteomes" id="UP000887574">
    <property type="component" value="Unplaced"/>
</dbReference>
<organism evidence="7 8">
    <name type="scientific">Ditylenchus dipsaci</name>
    <dbReference type="NCBI Taxonomy" id="166011"/>
    <lineage>
        <taxon>Eukaryota</taxon>
        <taxon>Metazoa</taxon>
        <taxon>Ecdysozoa</taxon>
        <taxon>Nematoda</taxon>
        <taxon>Chromadorea</taxon>
        <taxon>Rhabditida</taxon>
        <taxon>Tylenchina</taxon>
        <taxon>Tylenchomorpha</taxon>
        <taxon>Sphaerularioidea</taxon>
        <taxon>Anguinidae</taxon>
        <taxon>Anguininae</taxon>
        <taxon>Ditylenchus</taxon>
    </lineage>
</organism>
<keyword evidence="3" id="KW-1133">Transmembrane helix</keyword>
<dbReference type="GO" id="GO:0034707">
    <property type="term" value="C:chloride channel complex"/>
    <property type="evidence" value="ECO:0007669"/>
    <property type="project" value="UniProtKB-KW"/>
</dbReference>
<evidence type="ECO:0000256" key="3">
    <source>
        <dbReference type="ARBA" id="ARBA00022989"/>
    </source>
</evidence>
<dbReference type="PANTHER" id="PTHR10736:SF0">
    <property type="entry name" value="BESTROPHIN HOMOLOG"/>
    <property type="match status" value="1"/>
</dbReference>
<proteinExistence type="inferred from homology"/>
<dbReference type="PANTHER" id="PTHR10736">
    <property type="entry name" value="BESTROPHIN"/>
    <property type="match status" value="1"/>
</dbReference>
<comment type="similarity">
    <text evidence="5 6">Belongs to the anion channel-forming bestrophin (TC 1.A.46) family. Calcium-sensitive chloride channel subfamily.</text>
</comment>
<dbReference type="GO" id="GO:0005886">
    <property type="term" value="C:plasma membrane"/>
    <property type="evidence" value="ECO:0007669"/>
    <property type="project" value="UniProtKB-SubCell"/>
</dbReference>
<evidence type="ECO:0000313" key="7">
    <source>
        <dbReference type="Proteomes" id="UP000887574"/>
    </source>
</evidence>